<gene>
    <name evidence="1" type="ORF">ATANTOWER_002557</name>
</gene>
<dbReference type="EMBL" id="JAHUTI010040600">
    <property type="protein sequence ID" value="MED6245399.1"/>
    <property type="molecule type" value="Genomic_DNA"/>
</dbReference>
<organism evidence="1 2">
    <name type="scientific">Ataeniobius toweri</name>
    <dbReference type="NCBI Taxonomy" id="208326"/>
    <lineage>
        <taxon>Eukaryota</taxon>
        <taxon>Metazoa</taxon>
        <taxon>Chordata</taxon>
        <taxon>Craniata</taxon>
        <taxon>Vertebrata</taxon>
        <taxon>Euteleostomi</taxon>
        <taxon>Actinopterygii</taxon>
        <taxon>Neopterygii</taxon>
        <taxon>Teleostei</taxon>
        <taxon>Neoteleostei</taxon>
        <taxon>Acanthomorphata</taxon>
        <taxon>Ovalentaria</taxon>
        <taxon>Atherinomorphae</taxon>
        <taxon>Cyprinodontiformes</taxon>
        <taxon>Goodeidae</taxon>
        <taxon>Ataeniobius</taxon>
    </lineage>
</organism>
<dbReference type="Proteomes" id="UP001345963">
    <property type="component" value="Unassembled WGS sequence"/>
</dbReference>
<accession>A0ABU7B6G2</accession>
<protein>
    <submittedName>
        <fullName evidence="1">Uncharacterized protein</fullName>
    </submittedName>
</protein>
<evidence type="ECO:0000313" key="2">
    <source>
        <dbReference type="Proteomes" id="UP001345963"/>
    </source>
</evidence>
<proteinExistence type="predicted"/>
<sequence>MAASVHATVPCRITGSYTNYKQHGRIDRFGLKQEASRATRQCKPGYSGGQPCGSYLTTKGQGPNKAFSLDQAVNNHPPTIITPPCRQNDLLTLQLRLRTRLCFHLHQLNI</sequence>
<evidence type="ECO:0000313" key="1">
    <source>
        <dbReference type="EMBL" id="MED6245399.1"/>
    </source>
</evidence>
<reference evidence="1 2" key="1">
    <citation type="submission" date="2021-07" db="EMBL/GenBank/DDBJ databases">
        <authorList>
            <person name="Palmer J.M."/>
        </authorList>
    </citation>
    <scope>NUCLEOTIDE SEQUENCE [LARGE SCALE GENOMIC DNA]</scope>
    <source>
        <strain evidence="1 2">AT_MEX2019</strain>
        <tissue evidence="1">Muscle</tissue>
    </source>
</reference>
<keyword evidence="2" id="KW-1185">Reference proteome</keyword>
<comment type="caution">
    <text evidence="1">The sequence shown here is derived from an EMBL/GenBank/DDBJ whole genome shotgun (WGS) entry which is preliminary data.</text>
</comment>
<name>A0ABU7B6G2_9TELE</name>